<evidence type="ECO:0000313" key="1">
    <source>
        <dbReference type="EMBL" id="KAH8503373.1"/>
    </source>
</evidence>
<organism evidence="1 2">
    <name type="scientific">Populus deltoides</name>
    <name type="common">Eastern poplar</name>
    <name type="synonym">Eastern cottonwood</name>
    <dbReference type="NCBI Taxonomy" id="3696"/>
    <lineage>
        <taxon>Eukaryota</taxon>
        <taxon>Viridiplantae</taxon>
        <taxon>Streptophyta</taxon>
        <taxon>Embryophyta</taxon>
        <taxon>Tracheophyta</taxon>
        <taxon>Spermatophyta</taxon>
        <taxon>Magnoliopsida</taxon>
        <taxon>eudicotyledons</taxon>
        <taxon>Gunneridae</taxon>
        <taxon>Pentapetalae</taxon>
        <taxon>rosids</taxon>
        <taxon>fabids</taxon>
        <taxon>Malpighiales</taxon>
        <taxon>Salicaceae</taxon>
        <taxon>Saliceae</taxon>
        <taxon>Populus</taxon>
    </lineage>
</organism>
<sequence>MELHGLSSLNGPRVHVCIFFSIKRQVYARKVWSNFRTVSNGKKMFGILGHFQAKNLRGKKETKLKKGKRRTQESCVILITLAKGVNASGEREKILVSSGKPDTGKLFTVHLLTPGFVS</sequence>
<accession>A0A8T2YDX4</accession>
<dbReference type="Proteomes" id="UP000807159">
    <property type="component" value="Chromosome 7"/>
</dbReference>
<dbReference type="AlphaFoldDB" id="A0A8T2YDX4"/>
<evidence type="ECO:0000313" key="2">
    <source>
        <dbReference type="Proteomes" id="UP000807159"/>
    </source>
</evidence>
<dbReference type="EMBL" id="JACEGQ020000007">
    <property type="protein sequence ID" value="KAH8503373.1"/>
    <property type="molecule type" value="Genomic_DNA"/>
</dbReference>
<name>A0A8T2YDX4_POPDE</name>
<comment type="caution">
    <text evidence="1">The sequence shown here is derived from an EMBL/GenBank/DDBJ whole genome shotgun (WGS) entry which is preliminary data.</text>
</comment>
<proteinExistence type="predicted"/>
<protein>
    <submittedName>
        <fullName evidence="1">Uncharacterized protein</fullName>
    </submittedName>
</protein>
<keyword evidence="2" id="KW-1185">Reference proteome</keyword>
<gene>
    <name evidence="1" type="ORF">H0E87_014589</name>
</gene>
<reference evidence="1" key="1">
    <citation type="journal article" date="2021" name="J. Hered.">
        <title>Genome Assembly of Salicaceae Populus deltoides (Eastern Cottonwood) I-69 Based on Nanopore Sequencing and Hi-C Technologies.</title>
        <authorList>
            <person name="Bai S."/>
            <person name="Wu H."/>
            <person name="Zhang J."/>
            <person name="Pan Z."/>
            <person name="Zhao W."/>
            <person name="Li Z."/>
            <person name="Tong C."/>
        </authorList>
    </citation>
    <scope>NUCLEOTIDE SEQUENCE</scope>
    <source>
        <tissue evidence="1">Leaf</tissue>
    </source>
</reference>